<dbReference type="SUPFAM" id="SSF52922">
    <property type="entry name" value="TK C-terminal domain-like"/>
    <property type="match status" value="1"/>
</dbReference>
<feature type="compositionally biased region" description="Basic residues" evidence="6">
    <location>
        <begin position="188"/>
        <end position="229"/>
    </location>
</feature>
<evidence type="ECO:0000313" key="8">
    <source>
        <dbReference type="EMBL" id="MDN3714029.1"/>
    </source>
</evidence>
<dbReference type="InterPro" id="IPR011053">
    <property type="entry name" value="Single_hybrid_motif"/>
</dbReference>
<organism evidence="8 9">
    <name type="scientific">Paracoccus cavernae</name>
    <dbReference type="NCBI Taxonomy" id="1571207"/>
    <lineage>
        <taxon>Bacteria</taxon>
        <taxon>Pseudomonadati</taxon>
        <taxon>Pseudomonadota</taxon>
        <taxon>Alphaproteobacteria</taxon>
        <taxon>Rhodobacterales</taxon>
        <taxon>Paracoccaceae</taxon>
        <taxon>Paracoccus</taxon>
    </lineage>
</organism>
<dbReference type="Gene3D" id="3.40.50.920">
    <property type="match status" value="1"/>
</dbReference>
<evidence type="ECO:0000259" key="7">
    <source>
        <dbReference type="PROSITE" id="PS50968"/>
    </source>
</evidence>
<dbReference type="PROSITE" id="PS00189">
    <property type="entry name" value="LIPOYL"/>
    <property type="match status" value="1"/>
</dbReference>
<dbReference type="EMBL" id="JAUFRC010000003">
    <property type="protein sequence ID" value="MDN3714029.1"/>
    <property type="molecule type" value="Genomic_DNA"/>
</dbReference>
<dbReference type="PANTHER" id="PTHR43178:SF2">
    <property type="entry name" value="DIHYDROLIPOYLLYSINE-RESIDUE ACETYLTRANSFERASE COMPONENT OF PYRUVATE DEHYDROGENASE COMPLEX"/>
    <property type="match status" value="1"/>
</dbReference>
<keyword evidence="4" id="KW-0450">Lipoyl</keyword>
<evidence type="ECO:0000256" key="1">
    <source>
        <dbReference type="ARBA" id="ARBA00001938"/>
    </source>
</evidence>
<accession>A0ABT8DC66</accession>
<dbReference type="SUPFAM" id="SSF51230">
    <property type="entry name" value="Single hybrid motif"/>
    <property type="match status" value="1"/>
</dbReference>
<dbReference type="CDD" id="cd06849">
    <property type="entry name" value="lipoyl_domain"/>
    <property type="match status" value="1"/>
</dbReference>
<keyword evidence="3" id="KW-0808">Transferase</keyword>
<dbReference type="PROSITE" id="PS50968">
    <property type="entry name" value="BIOTINYL_LIPOYL"/>
    <property type="match status" value="1"/>
</dbReference>
<evidence type="ECO:0000256" key="4">
    <source>
        <dbReference type="ARBA" id="ARBA00022823"/>
    </source>
</evidence>
<name>A0ABT8DC66_9RHOB</name>
<comment type="cofactor">
    <cofactor evidence="1">
        <name>(R)-lipoate</name>
        <dbReference type="ChEBI" id="CHEBI:83088"/>
    </cofactor>
</comment>
<keyword evidence="5" id="KW-0012">Acyltransferase</keyword>
<evidence type="ECO:0000256" key="6">
    <source>
        <dbReference type="SAM" id="MobiDB-lite"/>
    </source>
</evidence>
<protein>
    <submittedName>
        <fullName evidence="8">Biotin/lipoyl-containing protein</fullName>
    </submittedName>
</protein>
<comment type="caution">
    <text evidence="8">The sequence shown here is derived from an EMBL/GenBank/DDBJ whole genome shotgun (WGS) entry which is preliminary data.</text>
</comment>
<dbReference type="Gene3D" id="2.40.50.100">
    <property type="match status" value="1"/>
</dbReference>
<proteinExistence type="predicted"/>
<comment type="subunit">
    <text evidence="2">Forms a 24-polypeptide structural core with octahedral symmetry.</text>
</comment>
<dbReference type="Proteomes" id="UP001243846">
    <property type="component" value="Unassembled WGS sequence"/>
</dbReference>
<evidence type="ECO:0000313" key="9">
    <source>
        <dbReference type="Proteomes" id="UP001243846"/>
    </source>
</evidence>
<dbReference type="InterPro" id="IPR009014">
    <property type="entry name" value="Transketo_C/PFOR_II"/>
</dbReference>
<dbReference type="InterPro" id="IPR050743">
    <property type="entry name" value="2-oxoacid_DH_E2_comp"/>
</dbReference>
<dbReference type="InterPro" id="IPR000089">
    <property type="entry name" value="Biotin_lipoyl"/>
</dbReference>
<dbReference type="Pfam" id="PF00364">
    <property type="entry name" value="Biotin_lipoyl"/>
    <property type="match status" value="1"/>
</dbReference>
<dbReference type="PANTHER" id="PTHR43178">
    <property type="entry name" value="DIHYDROLIPOAMIDE ACETYLTRANSFERASE COMPONENT OF PYRUVATE DEHYDROGENASE COMPLEX"/>
    <property type="match status" value="1"/>
</dbReference>
<evidence type="ECO:0000256" key="5">
    <source>
        <dbReference type="ARBA" id="ARBA00023315"/>
    </source>
</evidence>
<sequence>MPVVAATDYVRALPQMIAPYLDARMVALGTDGFGRSDTRTALRAFFEVDPQSIALAAIDALVRDGHLPRDIQREAIAAFGLDAQSPAPGPCKEAPTMTMLTKIAVPDLGEFKNVPIVDIPVAVGDEIAIGDTLIVVESDKATLDVPSDFAGVVTSILVALGDKVSQGSILAEIRMEAGLPRPPSLPRPKWRRQRLRRLHPQRPHLSRRFRRRCPSRRPRRSPLRRRFNL</sequence>
<reference evidence="9" key="1">
    <citation type="journal article" date="2019" name="Int. J. Syst. Evol. Microbiol.">
        <title>The Global Catalogue of Microorganisms (GCM) 10K type strain sequencing project: providing services to taxonomists for standard genome sequencing and annotation.</title>
        <authorList>
            <consortium name="The Broad Institute Genomics Platform"/>
            <consortium name="The Broad Institute Genome Sequencing Center for Infectious Disease"/>
            <person name="Wu L."/>
            <person name="Ma J."/>
        </authorList>
    </citation>
    <scope>NUCLEOTIDE SEQUENCE [LARGE SCALE GENOMIC DNA]</scope>
    <source>
        <strain evidence="9">CECT 8482</strain>
    </source>
</reference>
<feature type="domain" description="Lipoyl-binding" evidence="7">
    <location>
        <begin position="100"/>
        <end position="174"/>
    </location>
</feature>
<gene>
    <name evidence="8" type="ORF">QWZ10_23675</name>
</gene>
<dbReference type="InterPro" id="IPR003016">
    <property type="entry name" value="2-oxoA_DH_lipoyl-BS"/>
</dbReference>
<evidence type="ECO:0000256" key="2">
    <source>
        <dbReference type="ARBA" id="ARBA00011484"/>
    </source>
</evidence>
<feature type="region of interest" description="Disordered" evidence="6">
    <location>
        <begin position="178"/>
        <end position="229"/>
    </location>
</feature>
<keyword evidence="9" id="KW-1185">Reference proteome</keyword>
<evidence type="ECO:0000256" key="3">
    <source>
        <dbReference type="ARBA" id="ARBA00022679"/>
    </source>
</evidence>